<dbReference type="Proteomes" id="UP000317835">
    <property type="component" value="Chromosome"/>
</dbReference>
<name>A0A518GZJ6_9BACT</name>
<dbReference type="AlphaFoldDB" id="A0A518GZJ6"/>
<keyword evidence="2" id="KW-1185">Reference proteome</keyword>
<evidence type="ECO:0000313" key="2">
    <source>
        <dbReference type="Proteomes" id="UP000317835"/>
    </source>
</evidence>
<dbReference type="KEGG" id="tpla:ElP_18830"/>
<dbReference type="RefSeq" id="WP_145268571.1">
    <property type="nucleotide sequence ID" value="NZ_CP036426.1"/>
</dbReference>
<reference evidence="1 2" key="1">
    <citation type="submission" date="2019-02" db="EMBL/GenBank/DDBJ databases">
        <title>Deep-cultivation of Planctomycetes and their phenomic and genomic characterization uncovers novel biology.</title>
        <authorList>
            <person name="Wiegand S."/>
            <person name="Jogler M."/>
            <person name="Boedeker C."/>
            <person name="Pinto D."/>
            <person name="Vollmers J."/>
            <person name="Rivas-Marin E."/>
            <person name="Kohn T."/>
            <person name="Peeters S.H."/>
            <person name="Heuer A."/>
            <person name="Rast P."/>
            <person name="Oberbeckmann S."/>
            <person name="Bunk B."/>
            <person name="Jeske O."/>
            <person name="Meyerdierks A."/>
            <person name="Storesund J.E."/>
            <person name="Kallscheuer N."/>
            <person name="Luecker S."/>
            <person name="Lage O.M."/>
            <person name="Pohl T."/>
            <person name="Merkel B.J."/>
            <person name="Hornburger P."/>
            <person name="Mueller R.-W."/>
            <person name="Bruemmer F."/>
            <person name="Labrenz M."/>
            <person name="Spormann A.M."/>
            <person name="Op den Camp H."/>
            <person name="Overmann J."/>
            <person name="Amann R."/>
            <person name="Jetten M.S.M."/>
            <person name="Mascher T."/>
            <person name="Medema M.H."/>
            <person name="Devos D.P."/>
            <person name="Kaster A.-K."/>
            <person name="Ovreas L."/>
            <person name="Rohde M."/>
            <person name="Galperin M.Y."/>
            <person name="Jogler C."/>
        </authorList>
    </citation>
    <scope>NUCLEOTIDE SEQUENCE [LARGE SCALE GENOMIC DNA]</scope>
    <source>
        <strain evidence="1 2">ElP</strain>
    </source>
</reference>
<protein>
    <submittedName>
        <fullName evidence="1">Uncharacterized protein</fullName>
    </submittedName>
</protein>
<evidence type="ECO:0000313" key="1">
    <source>
        <dbReference type="EMBL" id="QDV34002.1"/>
    </source>
</evidence>
<dbReference type="EMBL" id="CP036426">
    <property type="protein sequence ID" value="QDV34002.1"/>
    <property type="molecule type" value="Genomic_DNA"/>
</dbReference>
<gene>
    <name evidence="1" type="ORF">ElP_18830</name>
</gene>
<dbReference type="OrthoDB" id="1551421at2"/>
<sequence length="61" mass="6643">MRVSESAPLGRSCRACGCTCRSACWHDGWGTCWWVGPDLCSHCAMGLADVERPDRGRGGDR</sequence>
<organism evidence="1 2">
    <name type="scientific">Tautonia plasticadhaerens</name>
    <dbReference type="NCBI Taxonomy" id="2527974"/>
    <lineage>
        <taxon>Bacteria</taxon>
        <taxon>Pseudomonadati</taxon>
        <taxon>Planctomycetota</taxon>
        <taxon>Planctomycetia</taxon>
        <taxon>Isosphaerales</taxon>
        <taxon>Isosphaeraceae</taxon>
        <taxon>Tautonia</taxon>
    </lineage>
</organism>
<accession>A0A518GZJ6</accession>
<proteinExistence type="predicted"/>